<dbReference type="AlphaFoldDB" id="A0AAE3ZIM2"/>
<sequence length="254" mass="27397">MTVVFLHGVPETPAIWDGVRQHIPGDSIALRLPGFGSARPEHLTGKDAYADWLAGELRAIGGPIDLVGHDWGGHLAMRVVTAFDDVPVRSWVSDVAHGWHPDYRWHDAATLWQGSPAGEESLTGLRTATPGSGGTFGDILQGRGMTPDIAKEVDAVHDETMSAAILTLYRSAWPNFHADWGQAITGPLTTPGLLLAPTGDMLSGVEQDEDMARRLGAKLVKVEGLSHYWMLQQPAKGAEILRDFWASIPGATRS</sequence>
<gene>
    <name evidence="2" type="ORF">J2S44_000126</name>
</gene>
<accession>A0AAE3ZIM2</accession>
<dbReference type="EMBL" id="JAVDYC010000001">
    <property type="protein sequence ID" value="MDR7319876.1"/>
    <property type="molecule type" value="Genomic_DNA"/>
</dbReference>
<evidence type="ECO:0000259" key="1">
    <source>
        <dbReference type="Pfam" id="PF12697"/>
    </source>
</evidence>
<reference evidence="2 3" key="1">
    <citation type="submission" date="2023-07" db="EMBL/GenBank/DDBJ databases">
        <title>Sequencing the genomes of 1000 actinobacteria strains.</title>
        <authorList>
            <person name="Klenk H.-P."/>
        </authorList>
    </citation>
    <scope>NUCLEOTIDE SEQUENCE [LARGE SCALE GENOMIC DNA]</scope>
    <source>
        <strain evidence="2 3">DSM 44711</strain>
    </source>
</reference>
<dbReference type="Pfam" id="PF12697">
    <property type="entry name" value="Abhydrolase_6"/>
    <property type="match status" value="1"/>
</dbReference>
<comment type="caution">
    <text evidence="2">The sequence shown here is derived from an EMBL/GenBank/DDBJ whole genome shotgun (WGS) entry which is preliminary data.</text>
</comment>
<protein>
    <submittedName>
        <fullName evidence="2">Pimeloyl-ACP methyl ester carboxylesterase</fullName>
    </submittedName>
</protein>
<dbReference type="Proteomes" id="UP001183629">
    <property type="component" value="Unassembled WGS sequence"/>
</dbReference>
<evidence type="ECO:0000313" key="3">
    <source>
        <dbReference type="Proteomes" id="UP001183629"/>
    </source>
</evidence>
<dbReference type="Gene3D" id="3.40.50.1820">
    <property type="entry name" value="alpha/beta hydrolase"/>
    <property type="match status" value="1"/>
</dbReference>
<dbReference type="InterPro" id="IPR029058">
    <property type="entry name" value="AB_hydrolase_fold"/>
</dbReference>
<dbReference type="GO" id="GO:0003824">
    <property type="term" value="F:catalytic activity"/>
    <property type="evidence" value="ECO:0007669"/>
    <property type="project" value="UniProtKB-ARBA"/>
</dbReference>
<dbReference type="SUPFAM" id="SSF53474">
    <property type="entry name" value="alpha/beta-Hydrolases"/>
    <property type="match status" value="1"/>
</dbReference>
<evidence type="ECO:0000313" key="2">
    <source>
        <dbReference type="EMBL" id="MDR7319876.1"/>
    </source>
</evidence>
<dbReference type="RefSeq" id="WP_310407796.1">
    <property type="nucleotide sequence ID" value="NZ_JAVDYC010000001.1"/>
</dbReference>
<organism evidence="2 3">
    <name type="scientific">Catenuloplanes niger</name>
    <dbReference type="NCBI Taxonomy" id="587534"/>
    <lineage>
        <taxon>Bacteria</taxon>
        <taxon>Bacillati</taxon>
        <taxon>Actinomycetota</taxon>
        <taxon>Actinomycetes</taxon>
        <taxon>Micromonosporales</taxon>
        <taxon>Micromonosporaceae</taxon>
        <taxon>Catenuloplanes</taxon>
    </lineage>
</organism>
<dbReference type="InterPro" id="IPR000073">
    <property type="entry name" value="AB_hydrolase_1"/>
</dbReference>
<proteinExistence type="predicted"/>
<name>A0AAE3ZIM2_9ACTN</name>
<keyword evidence="3" id="KW-1185">Reference proteome</keyword>
<feature type="domain" description="AB hydrolase-1" evidence="1">
    <location>
        <begin position="3"/>
        <end position="236"/>
    </location>
</feature>